<dbReference type="AlphaFoldDB" id="H1YAJ3"/>
<reference evidence="1" key="1">
    <citation type="submission" date="2011-09" db="EMBL/GenBank/DDBJ databases">
        <title>The permanent draft genome of Mucilaginibacter paludis DSM 18603.</title>
        <authorList>
            <consortium name="US DOE Joint Genome Institute (JGI-PGF)"/>
            <person name="Lucas S."/>
            <person name="Han J."/>
            <person name="Lapidus A."/>
            <person name="Bruce D."/>
            <person name="Goodwin L."/>
            <person name="Pitluck S."/>
            <person name="Peters L."/>
            <person name="Kyrpides N."/>
            <person name="Mavromatis K."/>
            <person name="Ivanova N."/>
            <person name="Mikhailova N."/>
            <person name="Held B."/>
            <person name="Detter J.C."/>
            <person name="Tapia R."/>
            <person name="Han C."/>
            <person name="Land M."/>
            <person name="Hauser L."/>
            <person name="Markowitz V."/>
            <person name="Cheng J.-F."/>
            <person name="Hugenholtz P."/>
            <person name="Woyke T."/>
            <person name="Wu D."/>
            <person name="Tindall B."/>
            <person name="Brambilla E."/>
            <person name="Klenk H.-P."/>
            <person name="Eisen J.A."/>
        </authorList>
    </citation>
    <scope>NUCLEOTIDE SEQUENCE [LARGE SCALE GENOMIC DNA]</scope>
    <source>
        <strain evidence="1">DSM 18603</strain>
    </source>
</reference>
<gene>
    <name evidence="1" type="ORF">Mucpa_5035</name>
</gene>
<sequence>MAASANLSGLTIEYNECGFTRMYTAFSGCCPFYTRIGIKHMALSSVNQTISLPTPNP</sequence>
<dbReference type="EMBL" id="CM001403">
    <property type="protein sequence ID" value="EHQ29113.1"/>
    <property type="molecule type" value="Genomic_DNA"/>
</dbReference>
<evidence type="ECO:0000313" key="2">
    <source>
        <dbReference type="Proteomes" id="UP000002774"/>
    </source>
</evidence>
<protein>
    <submittedName>
        <fullName evidence="1">Uncharacterized protein</fullName>
    </submittedName>
</protein>
<dbReference type="Proteomes" id="UP000002774">
    <property type="component" value="Chromosome"/>
</dbReference>
<organism evidence="1 2">
    <name type="scientific">Mucilaginibacter paludis DSM 18603</name>
    <dbReference type="NCBI Taxonomy" id="714943"/>
    <lineage>
        <taxon>Bacteria</taxon>
        <taxon>Pseudomonadati</taxon>
        <taxon>Bacteroidota</taxon>
        <taxon>Sphingobacteriia</taxon>
        <taxon>Sphingobacteriales</taxon>
        <taxon>Sphingobacteriaceae</taxon>
        <taxon>Mucilaginibacter</taxon>
    </lineage>
</organism>
<dbReference type="HOGENOM" id="CLU_2991821_0_0_10"/>
<accession>H1YAJ3</accession>
<evidence type="ECO:0000313" key="1">
    <source>
        <dbReference type="EMBL" id="EHQ29113.1"/>
    </source>
</evidence>
<proteinExistence type="predicted"/>
<keyword evidence="2" id="KW-1185">Reference proteome</keyword>
<name>H1YAJ3_9SPHI</name>